<feature type="transmembrane region" description="Helical" evidence="1">
    <location>
        <begin position="16"/>
        <end position="38"/>
    </location>
</feature>
<keyword evidence="1" id="KW-1133">Transmembrane helix</keyword>
<proteinExistence type="predicted"/>
<dbReference type="AlphaFoldDB" id="A0A382LVN6"/>
<gene>
    <name evidence="2" type="ORF">METZ01_LOCUS293668</name>
</gene>
<protein>
    <submittedName>
        <fullName evidence="2">Uncharacterized protein</fullName>
    </submittedName>
</protein>
<accession>A0A382LVN6</accession>
<sequence>MQKTWQKEERGRAMGSWVLSIGTAPVGHLGVGGLAGLLGAPGALLFNGGVLAFVSLGAAIGPPGLRRLP</sequence>
<name>A0A382LVN6_9ZZZZ</name>
<reference evidence="2" key="1">
    <citation type="submission" date="2018-05" db="EMBL/GenBank/DDBJ databases">
        <authorList>
            <person name="Lanie J.A."/>
            <person name="Ng W.-L."/>
            <person name="Kazmierczak K.M."/>
            <person name="Andrzejewski T.M."/>
            <person name="Davidsen T.M."/>
            <person name="Wayne K.J."/>
            <person name="Tettelin H."/>
            <person name="Glass J.I."/>
            <person name="Rusch D."/>
            <person name="Podicherti R."/>
            <person name="Tsui H.-C.T."/>
            <person name="Winkler M.E."/>
        </authorList>
    </citation>
    <scope>NUCLEOTIDE SEQUENCE</scope>
</reference>
<feature type="transmembrane region" description="Helical" evidence="1">
    <location>
        <begin position="44"/>
        <end position="65"/>
    </location>
</feature>
<keyword evidence="1" id="KW-0812">Transmembrane</keyword>
<keyword evidence="1" id="KW-0472">Membrane</keyword>
<dbReference type="EMBL" id="UINC01089590">
    <property type="protein sequence ID" value="SVC40814.1"/>
    <property type="molecule type" value="Genomic_DNA"/>
</dbReference>
<evidence type="ECO:0000313" key="2">
    <source>
        <dbReference type="EMBL" id="SVC40814.1"/>
    </source>
</evidence>
<organism evidence="2">
    <name type="scientific">marine metagenome</name>
    <dbReference type="NCBI Taxonomy" id="408172"/>
    <lineage>
        <taxon>unclassified sequences</taxon>
        <taxon>metagenomes</taxon>
        <taxon>ecological metagenomes</taxon>
    </lineage>
</organism>
<evidence type="ECO:0000256" key="1">
    <source>
        <dbReference type="SAM" id="Phobius"/>
    </source>
</evidence>